<dbReference type="EMBL" id="JANJQO010000865">
    <property type="protein sequence ID" value="KAJ2974174.1"/>
    <property type="molecule type" value="Genomic_DNA"/>
</dbReference>
<reference evidence="1" key="1">
    <citation type="submission" date="2022-08" db="EMBL/GenBank/DDBJ databases">
        <title>Genome Sequence of Lecanicillium fungicola.</title>
        <authorList>
            <person name="Buettner E."/>
        </authorList>
    </citation>
    <scope>NUCLEOTIDE SEQUENCE</scope>
    <source>
        <strain evidence="1">Babe33</strain>
    </source>
</reference>
<evidence type="ECO:0000313" key="2">
    <source>
        <dbReference type="Proteomes" id="UP001143910"/>
    </source>
</evidence>
<sequence length="431" mass="45961">MMAMNFGGVLWGWSDGRSIVLFVLSGVLLVLFGVQQTFAFTTSTSDRMFPVQFFQRSEMIILFTTMMFSAFGTFIAIYYLPLYFQFTRGATALKTSVHILPFILFLSASVLINGDFMSKTGYYYPWYLFGAALQTIGGALLYTADEHTSNAKIYGYTIILGVGVGCYCQAGFPVAQLKVAVADISYSVGFMTVSQMMGIALGTGLSGAVFVNRAHQGLHGLFPGATAEEISSAVAGVGSDLIDNATQEAAEAAIHVIAMAIQDAFVPLVQHERQLVHVVNEKHWIQLIDIAVATRRQRSAALDALLDMDEKCVDEIQAHWLKASIPKSNAGSNSGCACGTVTALRCLPGHKANEAPEKALLGFPKALNLLFEGSLAVGLLELPRVGSPEAEAAGISSNSDTSRGWAGLLPCLTMVASTTSGVFVLSGSDGL</sequence>
<keyword evidence="2" id="KW-1185">Reference proteome</keyword>
<gene>
    <name evidence="1" type="ORF">NQ176_g6198</name>
</gene>
<proteinExistence type="predicted"/>
<comment type="caution">
    <text evidence="1">The sequence shown here is derived from an EMBL/GenBank/DDBJ whole genome shotgun (WGS) entry which is preliminary data.</text>
</comment>
<organism evidence="1 2">
    <name type="scientific">Zarea fungicola</name>
    <dbReference type="NCBI Taxonomy" id="93591"/>
    <lineage>
        <taxon>Eukaryota</taxon>
        <taxon>Fungi</taxon>
        <taxon>Dikarya</taxon>
        <taxon>Ascomycota</taxon>
        <taxon>Pezizomycotina</taxon>
        <taxon>Sordariomycetes</taxon>
        <taxon>Hypocreomycetidae</taxon>
        <taxon>Hypocreales</taxon>
        <taxon>Cordycipitaceae</taxon>
        <taxon>Zarea</taxon>
    </lineage>
</organism>
<name>A0ACC1N528_9HYPO</name>
<protein>
    <submittedName>
        <fullName evidence="1">Uncharacterized protein</fullName>
    </submittedName>
</protein>
<dbReference type="Proteomes" id="UP001143910">
    <property type="component" value="Unassembled WGS sequence"/>
</dbReference>
<evidence type="ECO:0000313" key="1">
    <source>
        <dbReference type="EMBL" id="KAJ2974174.1"/>
    </source>
</evidence>
<accession>A0ACC1N528</accession>